<evidence type="ECO:0000256" key="1">
    <source>
        <dbReference type="ARBA" id="ARBA00022450"/>
    </source>
</evidence>
<evidence type="ECO:0000313" key="3">
    <source>
        <dbReference type="EMBL" id="OCH88269.1"/>
    </source>
</evidence>
<name>A0A8E2DJW5_9APHY</name>
<dbReference type="Proteomes" id="UP000250043">
    <property type="component" value="Unassembled WGS sequence"/>
</dbReference>
<protein>
    <recommendedName>
        <fullName evidence="5">AMP-dependent synthetase/ligase domain-containing protein</fullName>
    </recommendedName>
</protein>
<reference evidence="3 4" key="1">
    <citation type="submission" date="2016-07" db="EMBL/GenBank/DDBJ databases">
        <title>Draft genome of the white-rot fungus Obba rivulosa 3A-2.</title>
        <authorList>
            <consortium name="DOE Joint Genome Institute"/>
            <person name="Miettinen O."/>
            <person name="Riley R."/>
            <person name="Acob R."/>
            <person name="Barry K."/>
            <person name="Cullen D."/>
            <person name="De Vries R."/>
            <person name="Hainaut M."/>
            <person name="Hatakka A."/>
            <person name="Henrissat B."/>
            <person name="Hilden K."/>
            <person name="Kuo R."/>
            <person name="Labutti K."/>
            <person name="Lipzen A."/>
            <person name="Makela M.R."/>
            <person name="Sandor L."/>
            <person name="Spatafora J.W."/>
            <person name="Grigoriev I.V."/>
            <person name="Hibbett D.S."/>
        </authorList>
    </citation>
    <scope>NUCLEOTIDE SEQUENCE [LARGE SCALE GENOMIC DNA]</scope>
    <source>
        <strain evidence="3 4">3A-2</strain>
    </source>
</reference>
<keyword evidence="4" id="KW-1185">Reference proteome</keyword>
<dbReference type="Pfam" id="PF23562">
    <property type="entry name" value="AMP-binding_C_3"/>
    <property type="match status" value="1"/>
</dbReference>
<dbReference type="PANTHER" id="PTHR43439">
    <property type="entry name" value="PHENYLACETATE-COENZYME A LIGASE"/>
    <property type="match status" value="1"/>
</dbReference>
<keyword evidence="1" id="KW-0596">Phosphopantetheine</keyword>
<evidence type="ECO:0008006" key="5">
    <source>
        <dbReference type="Google" id="ProtNLM"/>
    </source>
</evidence>
<dbReference type="EMBL" id="KV722457">
    <property type="protein sequence ID" value="OCH88269.1"/>
    <property type="molecule type" value="Genomic_DNA"/>
</dbReference>
<dbReference type="SUPFAM" id="SSF56801">
    <property type="entry name" value="Acetyl-CoA synthetase-like"/>
    <property type="match status" value="1"/>
</dbReference>
<proteinExistence type="predicted"/>
<dbReference type="Gene3D" id="3.40.50.980">
    <property type="match status" value="1"/>
</dbReference>
<evidence type="ECO:0000256" key="2">
    <source>
        <dbReference type="ARBA" id="ARBA00022553"/>
    </source>
</evidence>
<sequence length="441" mass="49091">MLHTICYPEAFRRIRKAANIARGYHEGVQKQTPKQQVNSISQDAPILGILVTADSISYATLMISIMYCGYALFPISTRNSVIAVVHLVRLTGIRHLFISPDPTMQRLVVQGREALRTENSEVQLVPMPQFDDLYNESLDHEGMQKGALDSEKTILILHSSGSTALSKPIHFETLNFLMLDGFLPFLLKDSHIAAATMFGRGRFQYGVLVHPKEPFDPSDKRKLIELRNKIWKCLVPPSFEKMNEFAPQHSRGFKRMIVVTCPSKPMEFTVKGTSRRQVCIKAYSEEIDAVYAAVENSSQTDLAAPSQWTRGSAANFLKSVVDKILPNSLRDDDDLFQMVATVYKLHSVCNSGSTSVTQIPQNFVYANRTVLDLSDFVWSLFSEKGSVDAEAQVAAKVEAMHAMVDRYGSNFGTRAQPSADTNDFNGHKAETVLVTGTTGCL</sequence>
<evidence type="ECO:0000313" key="4">
    <source>
        <dbReference type="Proteomes" id="UP000250043"/>
    </source>
</evidence>
<dbReference type="AlphaFoldDB" id="A0A8E2DJW5"/>
<dbReference type="PANTHER" id="PTHR43439:SF2">
    <property type="entry name" value="ENZYME, PUTATIVE (JCVI)-RELATED"/>
    <property type="match status" value="1"/>
</dbReference>
<accession>A0A8E2DJW5</accession>
<gene>
    <name evidence="3" type="ORF">OBBRIDRAFT_836723</name>
</gene>
<dbReference type="OrthoDB" id="429813at2759"/>
<organism evidence="3 4">
    <name type="scientific">Obba rivulosa</name>
    <dbReference type="NCBI Taxonomy" id="1052685"/>
    <lineage>
        <taxon>Eukaryota</taxon>
        <taxon>Fungi</taxon>
        <taxon>Dikarya</taxon>
        <taxon>Basidiomycota</taxon>
        <taxon>Agaricomycotina</taxon>
        <taxon>Agaricomycetes</taxon>
        <taxon>Polyporales</taxon>
        <taxon>Gelatoporiaceae</taxon>
        <taxon>Obba</taxon>
    </lineage>
</organism>
<keyword evidence="2" id="KW-0597">Phosphoprotein</keyword>
<dbReference type="InterPro" id="IPR051414">
    <property type="entry name" value="Adenylate-forming_Reductase"/>
</dbReference>